<dbReference type="InterPro" id="IPR036915">
    <property type="entry name" value="Cyclin-like_sf"/>
</dbReference>
<evidence type="ECO:0000313" key="3">
    <source>
        <dbReference type="EMBL" id="GMH69717.1"/>
    </source>
</evidence>
<dbReference type="OrthoDB" id="41162at2759"/>
<gene>
    <name evidence="3" type="ORF">TrST_g3794</name>
</gene>
<dbReference type="PANTHER" id="PTHR10177">
    <property type="entry name" value="CYCLINS"/>
    <property type="match status" value="1"/>
</dbReference>
<dbReference type="InterPro" id="IPR006671">
    <property type="entry name" value="Cyclin_N"/>
</dbReference>
<accession>A0A9W7ACF1</accession>
<dbReference type="InterPro" id="IPR039361">
    <property type="entry name" value="Cyclin"/>
</dbReference>
<keyword evidence="4" id="KW-1185">Reference proteome</keyword>
<dbReference type="Proteomes" id="UP001165085">
    <property type="component" value="Unassembled WGS sequence"/>
</dbReference>
<dbReference type="Gene3D" id="1.10.472.10">
    <property type="entry name" value="Cyclin-like"/>
    <property type="match status" value="2"/>
</dbReference>
<sequence length="348" mass="38627">MSWSGGREISLQELVGIFASIRDGEAAYQIPASLDKEVGLDQRWRNKLVDWSYQVVDHYGYPREAVAISMNILDRFSANAGLNKKLHQLAALATLHLALKSGGNAVRLQDLVALSRGYFSSEQVIYTESKVLEAVDWRVHPTMAAAIIPYFFLLLPEPSRTPAEQDGSVYEQETIEMDADLPQIMSDYAIFLTELAVSDSTLVAYDEVSIALAATMISLFNHPVYDEQCNEFVKAVARVARLDVNAKRVMACQQKLHSLALAYHNEEEQEEEANKALGTVSPQTGALQPYRDSASPYGVENFQMSPKNHMSGHAASSLKRQRVCSIGDSTEIVNSILNDPDRSDDMIH</sequence>
<comment type="caution">
    <text evidence="3">The sequence shown here is derived from an EMBL/GenBank/DDBJ whole genome shotgun (WGS) entry which is preliminary data.</text>
</comment>
<keyword evidence="1" id="KW-0195">Cyclin</keyword>
<reference evidence="4" key="1">
    <citation type="journal article" date="2023" name="Commun. Biol.">
        <title>Genome analysis of Parmales, the sister group of diatoms, reveals the evolutionary specialization of diatoms from phago-mixotrophs to photoautotrophs.</title>
        <authorList>
            <person name="Ban H."/>
            <person name="Sato S."/>
            <person name="Yoshikawa S."/>
            <person name="Yamada K."/>
            <person name="Nakamura Y."/>
            <person name="Ichinomiya M."/>
            <person name="Sato N."/>
            <person name="Blanc-Mathieu R."/>
            <person name="Endo H."/>
            <person name="Kuwata A."/>
            <person name="Ogata H."/>
        </authorList>
    </citation>
    <scope>NUCLEOTIDE SEQUENCE [LARGE SCALE GENOMIC DNA]</scope>
    <source>
        <strain evidence="4">NIES 3701</strain>
    </source>
</reference>
<dbReference type="Pfam" id="PF00134">
    <property type="entry name" value="Cyclin_N"/>
    <property type="match status" value="1"/>
</dbReference>
<evidence type="ECO:0000256" key="1">
    <source>
        <dbReference type="RuleBase" id="RU000383"/>
    </source>
</evidence>
<proteinExistence type="inferred from homology"/>
<dbReference type="SUPFAM" id="SSF47954">
    <property type="entry name" value="Cyclin-like"/>
    <property type="match status" value="1"/>
</dbReference>
<feature type="domain" description="Cyclin-like" evidence="2">
    <location>
        <begin position="50"/>
        <end position="133"/>
    </location>
</feature>
<dbReference type="SMART" id="SM00385">
    <property type="entry name" value="CYCLIN"/>
    <property type="match status" value="1"/>
</dbReference>
<dbReference type="InterPro" id="IPR013763">
    <property type="entry name" value="Cyclin-like_dom"/>
</dbReference>
<evidence type="ECO:0000259" key="2">
    <source>
        <dbReference type="SMART" id="SM00385"/>
    </source>
</evidence>
<organism evidence="3 4">
    <name type="scientific">Triparma strigata</name>
    <dbReference type="NCBI Taxonomy" id="1606541"/>
    <lineage>
        <taxon>Eukaryota</taxon>
        <taxon>Sar</taxon>
        <taxon>Stramenopiles</taxon>
        <taxon>Ochrophyta</taxon>
        <taxon>Bolidophyceae</taxon>
        <taxon>Parmales</taxon>
        <taxon>Triparmaceae</taxon>
        <taxon>Triparma</taxon>
    </lineage>
</organism>
<comment type="similarity">
    <text evidence="1">Belongs to the cyclin family.</text>
</comment>
<evidence type="ECO:0000313" key="4">
    <source>
        <dbReference type="Proteomes" id="UP001165085"/>
    </source>
</evidence>
<dbReference type="AlphaFoldDB" id="A0A9W7ACF1"/>
<protein>
    <recommendedName>
        <fullName evidence="2">Cyclin-like domain-containing protein</fullName>
    </recommendedName>
</protein>
<name>A0A9W7ACF1_9STRA</name>
<dbReference type="EMBL" id="BRXY01000134">
    <property type="protein sequence ID" value="GMH69717.1"/>
    <property type="molecule type" value="Genomic_DNA"/>
</dbReference>